<keyword evidence="5" id="KW-0539">Nucleus</keyword>
<dbReference type="PANTHER" id="PTHR31845:SF32">
    <property type="entry name" value="MISCELLANEOUS ZN(II)2CYS6 TRANSCRIPTION FACTOR (EUROFUNG)-RELATED"/>
    <property type="match status" value="1"/>
</dbReference>
<proteinExistence type="predicted"/>
<gene>
    <name evidence="8" type="ORF">EJ04DRAFT_510641</name>
</gene>
<dbReference type="InterPro" id="IPR036864">
    <property type="entry name" value="Zn2-C6_fun-type_DNA-bd_sf"/>
</dbReference>
<dbReference type="OrthoDB" id="1600564at2759"/>
<dbReference type="InterPro" id="IPR001138">
    <property type="entry name" value="Zn2Cys6_DnaBD"/>
</dbReference>
<dbReference type="Proteomes" id="UP000799444">
    <property type="component" value="Unassembled WGS sequence"/>
</dbReference>
<dbReference type="GO" id="GO:0008270">
    <property type="term" value="F:zinc ion binding"/>
    <property type="evidence" value="ECO:0007669"/>
    <property type="project" value="InterPro"/>
</dbReference>
<name>A0A9P4R1X1_9PLEO</name>
<dbReference type="PROSITE" id="PS00463">
    <property type="entry name" value="ZN2_CY6_FUNGAL_1"/>
    <property type="match status" value="1"/>
</dbReference>
<keyword evidence="4" id="KW-0804">Transcription</keyword>
<accession>A0A9P4R1X1</accession>
<comment type="subcellular location">
    <subcellularLocation>
        <location evidence="1">Nucleus</location>
    </subcellularLocation>
</comment>
<dbReference type="GO" id="GO:0000981">
    <property type="term" value="F:DNA-binding transcription factor activity, RNA polymerase II-specific"/>
    <property type="evidence" value="ECO:0007669"/>
    <property type="project" value="InterPro"/>
</dbReference>
<keyword evidence="3" id="KW-0238">DNA-binding</keyword>
<evidence type="ECO:0000256" key="3">
    <source>
        <dbReference type="ARBA" id="ARBA00023125"/>
    </source>
</evidence>
<evidence type="ECO:0000259" key="7">
    <source>
        <dbReference type="PROSITE" id="PS00463"/>
    </source>
</evidence>
<dbReference type="InterPro" id="IPR051089">
    <property type="entry name" value="prtT"/>
</dbReference>
<dbReference type="PANTHER" id="PTHR31845">
    <property type="entry name" value="FINGER DOMAIN PROTEIN, PUTATIVE-RELATED"/>
    <property type="match status" value="1"/>
</dbReference>
<dbReference type="EMBL" id="ML996119">
    <property type="protein sequence ID" value="KAF2737109.1"/>
    <property type="molecule type" value="Genomic_DNA"/>
</dbReference>
<dbReference type="GO" id="GO:0000976">
    <property type="term" value="F:transcription cis-regulatory region binding"/>
    <property type="evidence" value="ECO:0007669"/>
    <property type="project" value="TreeGrafter"/>
</dbReference>
<dbReference type="Gene3D" id="4.10.240.10">
    <property type="entry name" value="Zn(2)-C6 fungal-type DNA-binding domain"/>
    <property type="match status" value="1"/>
</dbReference>
<dbReference type="GO" id="GO:0005634">
    <property type="term" value="C:nucleus"/>
    <property type="evidence" value="ECO:0007669"/>
    <property type="project" value="UniProtKB-SubCell"/>
</dbReference>
<evidence type="ECO:0000256" key="2">
    <source>
        <dbReference type="ARBA" id="ARBA00023015"/>
    </source>
</evidence>
<feature type="region of interest" description="Disordered" evidence="6">
    <location>
        <begin position="81"/>
        <end position="101"/>
    </location>
</feature>
<organism evidence="8 9">
    <name type="scientific">Polyplosphaeria fusca</name>
    <dbReference type="NCBI Taxonomy" id="682080"/>
    <lineage>
        <taxon>Eukaryota</taxon>
        <taxon>Fungi</taxon>
        <taxon>Dikarya</taxon>
        <taxon>Ascomycota</taxon>
        <taxon>Pezizomycotina</taxon>
        <taxon>Dothideomycetes</taxon>
        <taxon>Pleosporomycetidae</taxon>
        <taxon>Pleosporales</taxon>
        <taxon>Tetraplosphaeriaceae</taxon>
        <taxon>Polyplosphaeria</taxon>
    </lineage>
</organism>
<dbReference type="AlphaFoldDB" id="A0A9P4R1X1"/>
<keyword evidence="9" id="KW-1185">Reference proteome</keyword>
<evidence type="ECO:0000256" key="1">
    <source>
        <dbReference type="ARBA" id="ARBA00004123"/>
    </source>
</evidence>
<protein>
    <recommendedName>
        <fullName evidence="7">Zn(2)-C6 fungal-type domain-containing protein</fullName>
    </recommendedName>
</protein>
<evidence type="ECO:0000256" key="4">
    <source>
        <dbReference type="ARBA" id="ARBA00023163"/>
    </source>
</evidence>
<comment type="caution">
    <text evidence="8">The sequence shown here is derived from an EMBL/GenBank/DDBJ whole genome shotgun (WGS) entry which is preliminary data.</text>
</comment>
<feature type="compositionally biased region" description="Polar residues" evidence="6">
    <location>
        <begin position="81"/>
        <end position="98"/>
    </location>
</feature>
<evidence type="ECO:0000256" key="5">
    <source>
        <dbReference type="ARBA" id="ARBA00023242"/>
    </source>
</evidence>
<sequence length="509" mass="56990">MEVEAPANRVPAPYGQACTNCAKAKCKCILRHGGVCERCHRLSKECSRTGGNRRGGIRKPVSRRSQLEEKLDDLVSLLRDQQAQSSGEGQQPSPASDEQPSRECADLDLGAWYHKLASVTQGGRGILTPPITGSRTASNASPSMYAESHIYDLLPAEGQRTLDFFRSHHLKSFPFIYIPPDMTAMEVQKDYPMLWMILHATCTKSPTRQVELGVRYKEILARKVVVEGERSLDLLLSIMVYCSWAFFFARGRPYLGIVSNMARAMVADMRLYRPLGDNASSLLTCPKPYSFYEPPKRNPPTTNQERRVLLSLFILSSLISSSLAVRYDAMKWTAQLDEAVAKLTEQGDSPDDALLVAISRITKVSDEAAQLTKFGFEDPDHFGPPMYHVKALRQALADVKSMLPLDLLQNKVVISYLCAADVLIHETALFESGGDKTYDFRRIEYLHDCMRAARDCLENYVSMEPAQNVGTSMPLSLHCSHSLQTLFRLSTYEHAGWDRSVVRQNADLL</sequence>
<feature type="domain" description="Zn(2)-C6 fungal-type" evidence="7">
    <location>
        <begin position="17"/>
        <end position="46"/>
    </location>
</feature>
<reference evidence="8" key="1">
    <citation type="journal article" date="2020" name="Stud. Mycol.">
        <title>101 Dothideomycetes genomes: a test case for predicting lifestyles and emergence of pathogens.</title>
        <authorList>
            <person name="Haridas S."/>
            <person name="Albert R."/>
            <person name="Binder M."/>
            <person name="Bloem J."/>
            <person name="Labutti K."/>
            <person name="Salamov A."/>
            <person name="Andreopoulos B."/>
            <person name="Baker S."/>
            <person name="Barry K."/>
            <person name="Bills G."/>
            <person name="Bluhm B."/>
            <person name="Cannon C."/>
            <person name="Castanera R."/>
            <person name="Culley D."/>
            <person name="Daum C."/>
            <person name="Ezra D."/>
            <person name="Gonzalez J."/>
            <person name="Henrissat B."/>
            <person name="Kuo A."/>
            <person name="Liang C."/>
            <person name="Lipzen A."/>
            <person name="Lutzoni F."/>
            <person name="Magnuson J."/>
            <person name="Mondo S."/>
            <person name="Nolan M."/>
            <person name="Ohm R."/>
            <person name="Pangilinan J."/>
            <person name="Park H.-J."/>
            <person name="Ramirez L."/>
            <person name="Alfaro M."/>
            <person name="Sun H."/>
            <person name="Tritt A."/>
            <person name="Yoshinaga Y."/>
            <person name="Zwiers L.-H."/>
            <person name="Turgeon B."/>
            <person name="Goodwin S."/>
            <person name="Spatafora J."/>
            <person name="Crous P."/>
            <person name="Grigoriev I."/>
        </authorList>
    </citation>
    <scope>NUCLEOTIDE SEQUENCE</scope>
    <source>
        <strain evidence="8">CBS 125425</strain>
    </source>
</reference>
<evidence type="ECO:0000313" key="8">
    <source>
        <dbReference type="EMBL" id="KAF2737109.1"/>
    </source>
</evidence>
<evidence type="ECO:0000256" key="6">
    <source>
        <dbReference type="SAM" id="MobiDB-lite"/>
    </source>
</evidence>
<keyword evidence="2" id="KW-0805">Transcription regulation</keyword>
<evidence type="ECO:0000313" key="9">
    <source>
        <dbReference type="Proteomes" id="UP000799444"/>
    </source>
</evidence>